<accession>A0ABR2DS88</accession>
<evidence type="ECO:0000313" key="3">
    <source>
        <dbReference type="Proteomes" id="UP001472677"/>
    </source>
</evidence>
<sequence>MTMELNHGNDPLTAVAIPIPPKTPNHSCSSPNSVEPRPAAAGQLHHSWSQLKLLAKIDEALYNRQLCLSLSHFVKTSKSEALPFSFGARLSCVLLRSFEPSNGI</sequence>
<evidence type="ECO:0000313" key="2">
    <source>
        <dbReference type="EMBL" id="KAK8545766.1"/>
    </source>
</evidence>
<dbReference type="EMBL" id="JBBPBM010000023">
    <property type="protein sequence ID" value="KAK8545766.1"/>
    <property type="molecule type" value="Genomic_DNA"/>
</dbReference>
<dbReference type="Proteomes" id="UP001472677">
    <property type="component" value="Unassembled WGS sequence"/>
</dbReference>
<protein>
    <submittedName>
        <fullName evidence="2">Uncharacterized protein</fullName>
    </submittedName>
</protein>
<evidence type="ECO:0000256" key="1">
    <source>
        <dbReference type="SAM" id="MobiDB-lite"/>
    </source>
</evidence>
<gene>
    <name evidence="2" type="ORF">V6N12_026587</name>
</gene>
<feature type="region of interest" description="Disordered" evidence="1">
    <location>
        <begin position="1"/>
        <end position="41"/>
    </location>
</feature>
<comment type="caution">
    <text evidence="2">The sequence shown here is derived from an EMBL/GenBank/DDBJ whole genome shotgun (WGS) entry which is preliminary data.</text>
</comment>
<keyword evidence="3" id="KW-1185">Reference proteome</keyword>
<proteinExistence type="predicted"/>
<reference evidence="2 3" key="1">
    <citation type="journal article" date="2024" name="G3 (Bethesda)">
        <title>Genome assembly of Hibiscus sabdariffa L. provides insights into metabolisms of medicinal natural products.</title>
        <authorList>
            <person name="Kim T."/>
        </authorList>
    </citation>
    <scope>NUCLEOTIDE SEQUENCE [LARGE SCALE GENOMIC DNA]</scope>
    <source>
        <strain evidence="2">TK-2024</strain>
        <tissue evidence="2">Old leaves</tissue>
    </source>
</reference>
<name>A0ABR2DS88_9ROSI</name>
<organism evidence="2 3">
    <name type="scientific">Hibiscus sabdariffa</name>
    <name type="common">roselle</name>
    <dbReference type="NCBI Taxonomy" id="183260"/>
    <lineage>
        <taxon>Eukaryota</taxon>
        <taxon>Viridiplantae</taxon>
        <taxon>Streptophyta</taxon>
        <taxon>Embryophyta</taxon>
        <taxon>Tracheophyta</taxon>
        <taxon>Spermatophyta</taxon>
        <taxon>Magnoliopsida</taxon>
        <taxon>eudicotyledons</taxon>
        <taxon>Gunneridae</taxon>
        <taxon>Pentapetalae</taxon>
        <taxon>rosids</taxon>
        <taxon>malvids</taxon>
        <taxon>Malvales</taxon>
        <taxon>Malvaceae</taxon>
        <taxon>Malvoideae</taxon>
        <taxon>Hibiscus</taxon>
    </lineage>
</organism>
<feature type="compositionally biased region" description="Polar residues" evidence="1">
    <location>
        <begin position="24"/>
        <end position="33"/>
    </location>
</feature>